<dbReference type="Pfam" id="PF00005">
    <property type="entry name" value="ABC_tran"/>
    <property type="match status" value="1"/>
</dbReference>
<dbReference type="InterPro" id="IPR050388">
    <property type="entry name" value="ABC_Ni/Peptide_Import"/>
</dbReference>
<dbReference type="InterPro" id="IPR027417">
    <property type="entry name" value="P-loop_NTPase"/>
</dbReference>
<dbReference type="InterPro" id="IPR003439">
    <property type="entry name" value="ABC_transporter-like_ATP-bd"/>
</dbReference>
<reference evidence="10" key="1">
    <citation type="journal article" date="2019" name="Int. J. Syst. Evol. Microbiol.">
        <title>The Global Catalogue of Microorganisms (GCM) 10K type strain sequencing project: providing services to taxonomists for standard genome sequencing and annotation.</title>
        <authorList>
            <consortium name="The Broad Institute Genomics Platform"/>
            <consortium name="The Broad Institute Genome Sequencing Center for Infectious Disease"/>
            <person name="Wu L."/>
            <person name="Ma J."/>
        </authorList>
    </citation>
    <scope>NUCLEOTIDE SEQUENCE [LARGE SCALE GENOMIC DNA]</scope>
    <source>
        <strain evidence="10">CGMCC 4.7682</strain>
    </source>
</reference>
<dbReference type="PANTHER" id="PTHR43297">
    <property type="entry name" value="OLIGOPEPTIDE TRANSPORT ATP-BINDING PROTEIN APPD"/>
    <property type="match status" value="1"/>
</dbReference>
<keyword evidence="3" id="KW-0813">Transport</keyword>
<comment type="similarity">
    <text evidence="2">Belongs to the ABC transporter superfamily.</text>
</comment>
<evidence type="ECO:0000313" key="10">
    <source>
        <dbReference type="Proteomes" id="UP001595764"/>
    </source>
</evidence>
<evidence type="ECO:0000256" key="6">
    <source>
        <dbReference type="ARBA" id="ARBA00022840"/>
    </source>
</evidence>
<dbReference type="RefSeq" id="WP_377871430.1">
    <property type="nucleotide sequence ID" value="NZ_JBHMAY010000029.1"/>
</dbReference>
<dbReference type="PANTHER" id="PTHR43297:SF2">
    <property type="entry name" value="DIPEPTIDE TRANSPORT ATP-BINDING PROTEIN DPPD"/>
    <property type="match status" value="1"/>
</dbReference>
<dbReference type="PROSITE" id="PS50893">
    <property type="entry name" value="ABC_TRANSPORTER_2"/>
    <property type="match status" value="1"/>
</dbReference>
<keyword evidence="4" id="KW-1003">Cell membrane</keyword>
<evidence type="ECO:0000256" key="5">
    <source>
        <dbReference type="ARBA" id="ARBA00022741"/>
    </source>
</evidence>
<dbReference type="InterPro" id="IPR003593">
    <property type="entry name" value="AAA+_ATPase"/>
</dbReference>
<evidence type="ECO:0000256" key="7">
    <source>
        <dbReference type="ARBA" id="ARBA00023136"/>
    </source>
</evidence>
<gene>
    <name evidence="9" type="ORF">ACFORO_20655</name>
</gene>
<evidence type="ECO:0000256" key="3">
    <source>
        <dbReference type="ARBA" id="ARBA00022448"/>
    </source>
</evidence>
<keyword evidence="6 9" id="KW-0067">ATP-binding</keyword>
<dbReference type="GO" id="GO:0005524">
    <property type="term" value="F:ATP binding"/>
    <property type="evidence" value="ECO:0007669"/>
    <property type="project" value="UniProtKB-KW"/>
</dbReference>
<keyword evidence="10" id="KW-1185">Reference proteome</keyword>
<dbReference type="InterPro" id="IPR017871">
    <property type="entry name" value="ABC_transporter-like_CS"/>
</dbReference>
<evidence type="ECO:0000313" key="9">
    <source>
        <dbReference type="EMBL" id="MFC3512590.1"/>
    </source>
</evidence>
<dbReference type="NCBIfam" id="TIGR01727">
    <property type="entry name" value="oligo_HPY"/>
    <property type="match status" value="1"/>
</dbReference>
<feature type="domain" description="ABC transporter" evidence="8">
    <location>
        <begin position="9"/>
        <end position="259"/>
    </location>
</feature>
<evidence type="ECO:0000256" key="4">
    <source>
        <dbReference type="ARBA" id="ARBA00022475"/>
    </source>
</evidence>
<comment type="caution">
    <text evidence="9">The sequence shown here is derived from an EMBL/GenBank/DDBJ whole genome shotgun (WGS) entry which is preliminary data.</text>
</comment>
<protein>
    <submittedName>
        <fullName evidence="9">ABC transporter ATP-binding protein</fullName>
    </submittedName>
</protein>
<dbReference type="Gene3D" id="3.40.50.300">
    <property type="entry name" value="P-loop containing nucleotide triphosphate hydrolases"/>
    <property type="match status" value="1"/>
</dbReference>
<name>A0ABV7QKY2_9PSEU</name>
<dbReference type="SMART" id="SM00382">
    <property type="entry name" value="AAA"/>
    <property type="match status" value="1"/>
</dbReference>
<comment type="subcellular location">
    <subcellularLocation>
        <location evidence="1">Cell membrane</location>
        <topology evidence="1">Peripheral membrane protein</topology>
    </subcellularLocation>
</comment>
<evidence type="ECO:0000259" key="8">
    <source>
        <dbReference type="PROSITE" id="PS50893"/>
    </source>
</evidence>
<accession>A0ABV7QKY2</accession>
<dbReference type="Pfam" id="PF08352">
    <property type="entry name" value="oligo_HPY"/>
    <property type="match status" value="1"/>
</dbReference>
<dbReference type="SUPFAM" id="SSF52540">
    <property type="entry name" value="P-loop containing nucleoside triphosphate hydrolases"/>
    <property type="match status" value="1"/>
</dbReference>
<proteinExistence type="inferred from homology"/>
<dbReference type="InterPro" id="IPR013563">
    <property type="entry name" value="Oligopep_ABC_C"/>
</dbReference>
<evidence type="ECO:0000256" key="1">
    <source>
        <dbReference type="ARBA" id="ARBA00004202"/>
    </source>
</evidence>
<organism evidence="9 10">
    <name type="scientific">Amycolatopsis halotolerans</name>
    <dbReference type="NCBI Taxonomy" id="330083"/>
    <lineage>
        <taxon>Bacteria</taxon>
        <taxon>Bacillati</taxon>
        <taxon>Actinomycetota</taxon>
        <taxon>Actinomycetes</taxon>
        <taxon>Pseudonocardiales</taxon>
        <taxon>Pseudonocardiaceae</taxon>
        <taxon>Amycolatopsis</taxon>
    </lineage>
</organism>
<sequence length="335" mass="36164">MTTLPAKVLSAEGLTVEFRTRGGLVRVVDDVSFELRAGETLGVVGESGSGKSVSMLALLGLIRDGNAVVSGRVLFDGQDLLALPATRMRDYRGQRIAMIFQDPMTSLNPVYRVGWQIAEQIRQHQRVGRRAARRRAVELLETVGIPSPGARARDYPHQFSGGMRQRVMIAMALSCEPDILIADEPTTALDVSVQAQILRIIRDLSARTGTSVILITHDLGVLAGIASRVQVMYAGRIVEQAPTAQLFARPQHPYTVGLLGSIPRLDAPRPARLPSIEGLPPLAADIGPGCAFAPRCPDAEAVCVQQRPVLLPSAQEHLDACLLRHASSPDEKRTA</sequence>
<dbReference type="EMBL" id="JBHRWI010000024">
    <property type="protein sequence ID" value="MFC3512590.1"/>
    <property type="molecule type" value="Genomic_DNA"/>
</dbReference>
<evidence type="ECO:0000256" key="2">
    <source>
        <dbReference type="ARBA" id="ARBA00005417"/>
    </source>
</evidence>
<keyword evidence="7" id="KW-0472">Membrane</keyword>
<dbReference type="PROSITE" id="PS00211">
    <property type="entry name" value="ABC_TRANSPORTER_1"/>
    <property type="match status" value="1"/>
</dbReference>
<dbReference type="CDD" id="cd03257">
    <property type="entry name" value="ABC_NikE_OppD_transporters"/>
    <property type="match status" value="1"/>
</dbReference>
<dbReference type="Proteomes" id="UP001595764">
    <property type="component" value="Unassembled WGS sequence"/>
</dbReference>
<keyword evidence="5" id="KW-0547">Nucleotide-binding</keyword>